<dbReference type="PROSITE" id="PS50217">
    <property type="entry name" value="BZIP"/>
    <property type="match status" value="1"/>
</dbReference>
<feature type="region of interest" description="Disordered" evidence="8">
    <location>
        <begin position="391"/>
        <end position="423"/>
    </location>
</feature>
<dbReference type="Proteomes" id="UP001605036">
    <property type="component" value="Unassembled WGS sequence"/>
</dbReference>
<dbReference type="InterPro" id="IPR044827">
    <property type="entry name" value="GBF-like"/>
</dbReference>
<evidence type="ECO:0000313" key="11">
    <source>
        <dbReference type="Proteomes" id="UP001605036"/>
    </source>
</evidence>
<keyword evidence="11" id="KW-1185">Reference proteome</keyword>
<feature type="compositionally biased region" description="Polar residues" evidence="8">
    <location>
        <begin position="645"/>
        <end position="655"/>
    </location>
</feature>
<comment type="subcellular location">
    <subcellularLocation>
        <location evidence="1">Nucleus</location>
    </subcellularLocation>
</comment>
<feature type="coiled-coil region" evidence="7">
    <location>
        <begin position="434"/>
        <end position="468"/>
    </location>
</feature>
<evidence type="ECO:0000256" key="7">
    <source>
        <dbReference type="SAM" id="Coils"/>
    </source>
</evidence>
<gene>
    <name evidence="10" type="ORF">R1flu_001766</name>
</gene>
<evidence type="ECO:0000256" key="1">
    <source>
        <dbReference type="ARBA" id="ARBA00004123"/>
    </source>
</evidence>
<comment type="similarity">
    <text evidence="2">Belongs to the bZIP family.</text>
</comment>
<keyword evidence="4" id="KW-0238">DNA-binding</keyword>
<feature type="compositionally biased region" description="Basic residues" evidence="8">
    <location>
        <begin position="56"/>
        <end position="66"/>
    </location>
</feature>
<feature type="region of interest" description="Disordered" evidence="8">
    <location>
        <begin position="141"/>
        <end position="186"/>
    </location>
</feature>
<dbReference type="Pfam" id="PF00170">
    <property type="entry name" value="bZIP_1"/>
    <property type="match status" value="1"/>
</dbReference>
<feature type="compositionally biased region" description="Basic residues" evidence="8">
    <location>
        <begin position="774"/>
        <end position="791"/>
    </location>
</feature>
<organism evidence="10 11">
    <name type="scientific">Riccia fluitans</name>
    <dbReference type="NCBI Taxonomy" id="41844"/>
    <lineage>
        <taxon>Eukaryota</taxon>
        <taxon>Viridiplantae</taxon>
        <taxon>Streptophyta</taxon>
        <taxon>Embryophyta</taxon>
        <taxon>Marchantiophyta</taxon>
        <taxon>Marchantiopsida</taxon>
        <taxon>Marchantiidae</taxon>
        <taxon>Marchantiales</taxon>
        <taxon>Ricciaceae</taxon>
        <taxon>Riccia</taxon>
    </lineage>
</organism>
<reference evidence="10 11" key="1">
    <citation type="submission" date="2024-09" db="EMBL/GenBank/DDBJ databases">
        <title>Chromosome-scale assembly of Riccia fluitans.</title>
        <authorList>
            <person name="Paukszto L."/>
            <person name="Sawicki J."/>
            <person name="Karawczyk K."/>
            <person name="Piernik-Szablinska J."/>
            <person name="Szczecinska M."/>
            <person name="Mazdziarz M."/>
        </authorList>
    </citation>
    <scope>NUCLEOTIDE SEQUENCE [LARGE SCALE GENOMIC DNA]</scope>
    <source>
        <strain evidence="10">Rf_01</strain>
        <tissue evidence="10">Aerial parts of the thallus</tissue>
    </source>
</reference>
<feature type="region of interest" description="Disordered" evidence="8">
    <location>
        <begin position="761"/>
        <end position="800"/>
    </location>
</feature>
<evidence type="ECO:0000259" key="9">
    <source>
        <dbReference type="PROSITE" id="PS50217"/>
    </source>
</evidence>
<evidence type="ECO:0000313" key="10">
    <source>
        <dbReference type="EMBL" id="KAL2621561.1"/>
    </source>
</evidence>
<proteinExistence type="inferred from homology"/>
<dbReference type="CDD" id="cd14702">
    <property type="entry name" value="bZIP_plant_GBF1"/>
    <property type="match status" value="1"/>
</dbReference>
<feature type="region of interest" description="Disordered" evidence="8">
    <location>
        <begin position="1"/>
        <end position="107"/>
    </location>
</feature>
<dbReference type="InterPro" id="IPR004827">
    <property type="entry name" value="bZIP"/>
</dbReference>
<feature type="compositionally biased region" description="Basic and acidic residues" evidence="8">
    <location>
        <begin position="1"/>
        <end position="12"/>
    </location>
</feature>
<dbReference type="SMART" id="SM00338">
    <property type="entry name" value="BRLZ"/>
    <property type="match status" value="1"/>
</dbReference>
<dbReference type="EMBL" id="JBHFFA010000006">
    <property type="protein sequence ID" value="KAL2621561.1"/>
    <property type="molecule type" value="Genomic_DNA"/>
</dbReference>
<keyword evidence="6" id="KW-0539">Nucleus</keyword>
<dbReference type="PANTHER" id="PTHR45967:SF28">
    <property type="entry name" value="BASIC-LEUCINE ZIPPER (BZIP) TRANSCRIPTION FACTOR FAMILY PROTEIN"/>
    <property type="match status" value="1"/>
</dbReference>
<feature type="compositionally biased region" description="Polar residues" evidence="8">
    <location>
        <begin position="76"/>
        <end position="85"/>
    </location>
</feature>
<evidence type="ECO:0000256" key="5">
    <source>
        <dbReference type="ARBA" id="ARBA00023163"/>
    </source>
</evidence>
<feature type="region of interest" description="Disordered" evidence="8">
    <location>
        <begin position="598"/>
        <end position="656"/>
    </location>
</feature>
<keyword evidence="3" id="KW-0805">Transcription regulation</keyword>
<dbReference type="PANTHER" id="PTHR45967">
    <property type="entry name" value="G-BOX-BINDING FACTOR 3-RELATED"/>
    <property type="match status" value="1"/>
</dbReference>
<dbReference type="GO" id="GO:0003677">
    <property type="term" value="F:DNA binding"/>
    <property type="evidence" value="ECO:0007669"/>
    <property type="project" value="UniProtKB-KW"/>
</dbReference>
<feature type="compositionally biased region" description="Polar residues" evidence="8">
    <location>
        <begin position="598"/>
        <end position="621"/>
    </location>
</feature>
<feature type="region of interest" description="Disordered" evidence="8">
    <location>
        <begin position="204"/>
        <end position="233"/>
    </location>
</feature>
<evidence type="ECO:0000256" key="2">
    <source>
        <dbReference type="ARBA" id="ARBA00007163"/>
    </source>
</evidence>
<evidence type="ECO:0000256" key="4">
    <source>
        <dbReference type="ARBA" id="ARBA00023125"/>
    </source>
</evidence>
<keyword evidence="5" id="KW-0804">Transcription</keyword>
<comment type="caution">
    <text evidence="10">The sequence shown here is derived from an EMBL/GenBank/DDBJ whole genome shotgun (WGS) entry which is preliminary data.</text>
</comment>
<dbReference type="AlphaFoldDB" id="A0ABD1Y480"/>
<feature type="compositionally biased region" description="Low complexity" evidence="8">
    <location>
        <begin position="170"/>
        <end position="181"/>
    </location>
</feature>
<protein>
    <recommendedName>
        <fullName evidence="9">BZIP domain-containing protein</fullName>
    </recommendedName>
</protein>
<feature type="domain" description="BZIP" evidence="9">
    <location>
        <begin position="409"/>
        <end position="456"/>
    </location>
</feature>
<feature type="region of interest" description="Disordered" evidence="8">
    <location>
        <begin position="481"/>
        <end position="500"/>
    </location>
</feature>
<dbReference type="GO" id="GO:0005634">
    <property type="term" value="C:nucleus"/>
    <property type="evidence" value="ECO:0007669"/>
    <property type="project" value="UniProtKB-SubCell"/>
</dbReference>
<dbReference type="InterPro" id="IPR045314">
    <property type="entry name" value="bZIP_plant_GBF1"/>
</dbReference>
<keyword evidence="7" id="KW-0175">Coiled coil</keyword>
<evidence type="ECO:0000256" key="8">
    <source>
        <dbReference type="SAM" id="MobiDB-lite"/>
    </source>
</evidence>
<sequence length="800" mass="86802">MLAAGDDFHDHQGLGLPGSKFDCLDRSCGKKKKTTVASGVTDLPSSIGGGKPNDGRRHKRKMGRKKVCIERGIVNADSTGLPRSTSSKRKERYEDEDTGDSSPELDAARALTMFSQIIENRRPCQEKVFLSIRTESLAPLPHWSRKRRRSCREKTADWSSEVSHAKSEPSVEQQQSEAASSLGKDSHSAFNAVKVEALEQGCASDTEKRSNKLLSDSSGDFQHLDSREQSPTLPLATSDFQLVDFRGESPTSPLPTYVRREEVTAFAVFPKFEEGRSAFQKVLPIRPVKKLAVARIPKVEENSYEATTPEQAAVKVVPRKKPKLTSAGQFPVLKIEEADVTLTLGNPTTIPSLGSTRVENTKCGAPTAAAEEKPLPGPALIKFETKPLVIPGQRLGGKSKPAISESEKEARRQRRVQANRESARQTIRRKQVLCEELSAKSHLLSNENELLRQELKMKLMELQREEEISLHLKEQLVKSKERAAGSEFAPSPADKPVDGSPFKYPLPPVSFGQMHMPPMHPLFWYAYPQSAQAGGMQQGGDITLGLSANAIANFSMPPEYWVGLTQGGSQGGGQSSVLPHFFSHPSVVSGVMKFSSGAEQTTAPSTTSNPAVSLSGAQSERSFPPGGSGEETGSASVKFPGVYRSSVSPDGSSDANGRAMKLESVCDGLTPGSKPPCFAYTPPVTQAGMPASCMGSMLNRKASGEEMLGASSATAHLARASSGNLAPHVSKLPNSRYMFTSVGKRYQDMFGTELPTMMTTRKSPEAAAKAAEARRRRRELQRSRSLFHRQAARVAEPRVS</sequence>
<accession>A0ABD1Y480</accession>
<evidence type="ECO:0000256" key="6">
    <source>
        <dbReference type="ARBA" id="ARBA00023242"/>
    </source>
</evidence>
<name>A0ABD1Y480_9MARC</name>
<evidence type="ECO:0000256" key="3">
    <source>
        <dbReference type="ARBA" id="ARBA00023015"/>
    </source>
</evidence>